<organism evidence="2 3">
    <name type="scientific">Luteipulveratus mongoliensis</name>
    <dbReference type="NCBI Taxonomy" id="571913"/>
    <lineage>
        <taxon>Bacteria</taxon>
        <taxon>Bacillati</taxon>
        <taxon>Actinomycetota</taxon>
        <taxon>Actinomycetes</taxon>
        <taxon>Micrococcales</taxon>
        <taxon>Dermacoccaceae</taxon>
        <taxon>Luteipulveratus</taxon>
    </lineage>
</organism>
<name>A0A0K1JQ00_9MICO</name>
<dbReference type="GO" id="GO:0008081">
    <property type="term" value="F:phosphoric diester hydrolase activity"/>
    <property type="evidence" value="ECO:0007669"/>
    <property type="project" value="InterPro"/>
</dbReference>
<sequence>MDSGHVDGIVQDVIAHRGGAGLAPENTLAAFAASWALGVRTLETDARVTADGVVLAFHDSTLDRTTTRRGPVSAATWADLRHEPGVTRLYDVLAAFPDAELLVDVKDEEAIEPLAATLRRTGSGSRVWVAGGWDSWLEAVVERSPGTRRALGWKSLSSLMWSARLGVRVPGRGSTTALAAHVPWRLGGVPWLADRRVAGRLVDMSHAMGLQVRAWTINKPVNVRRLADDGVNGIITDRPDLARETLIDIGGWTPMRAFRSDEPAQT</sequence>
<accession>A0A0K1JQ00</accession>
<keyword evidence="3" id="KW-1185">Reference proteome</keyword>
<evidence type="ECO:0000313" key="3">
    <source>
        <dbReference type="Proteomes" id="UP000066480"/>
    </source>
</evidence>
<dbReference type="GO" id="GO:0006629">
    <property type="term" value="P:lipid metabolic process"/>
    <property type="evidence" value="ECO:0007669"/>
    <property type="project" value="InterPro"/>
</dbReference>
<dbReference type="Gene3D" id="3.20.20.190">
    <property type="entry name" value="Phosphatidylinositol (PI) phosphodiesterase"/>
    <property type="match status" value="1"/>
</dbReference>
<dbReference type="PROSITE" id="PS51704">
    <property type="entry name" value="GP_PDE"/>
    <property type="match status" value="1"/>
</dbReference>
<dbReference type="PANTHER" id="PTHR43805:SF1">
    <property type="entry name" value="GP-PDE DOMAIN-CONTAINING PROTEIN"/>
    <property type="match status" value="1"/>
</dbReference>
<evidence type="ECO:0000313" key="2">
    <source>
        <dbReference type="EMBL" id="AKU18650.1"/>
    </source>
</evidence>
<proteinExistence type="predicted"/>
<dbReference type="PATRIC" id="fig|571913.6.peg.1012"/>
<dbReference type="EMBL" id="CP011112">
    <property type="protein sequence ID" value="AKU18650.1"/>
    <property type="molecule type" value="Genomic_DNA"/>
</dbReference>
<dbReference type="KEGG" id="lmoi:VV02_04960"/>
<dbReference type="InterPro" id="IPR030395">
    <property type="entry name" value="GP_PDE_dom"/>
</dbReference>
<dbReference type="PANTHER" id="PTHR43805">
    <property type="entry name" value="GLYCEROPHOSPHORYL DIESTER PHOSPHODIESTERASE"/>
    <property type="match status" value="1"/>
</dbReference>
<dbReference type="Proteomes" id="UP000066480">
    <property type="component" value="Chromosome"/>
</dbReference>
<dbReference type="InterPro" id="IPR017946">
    <property type="entry name" value="PLC-like_Pdiesterase_TIM-brl"/>
</dbReference>
<dbReference type="STRING" id="571913.VV02_04960"/>
<dbReference type="AlphaFoldDB" id="A0A0K1JQ00"/>
<dbReference type="Pfam" id="PF03009">
    <property type="entry name" value="GDPD"/>
    <property type="match status" value="1"/>
</dbReference>
<dbReference type="SUPFAM" id="SSF51695">
    <property type="entry name" value="PLC-like phosphodiesterases"/>
    <property type="match status" value="1"/>
</dbReference>
<gene>
    <name evidence="2" type="ORF">VV02_04960</name>
</gene>
<feature type="domain" description="GP-PDE" evidence="1">
    <location>
        <begin position="11"/>
        <end position="246"/>
    </location>
</feature>
<reference evidence="2 3" key="1">
    <citation type="submission" date="2015-03" db="EMBL/GenBank/DDBJ databases">
        <title>Luteipulveratus halotolerans sp. nov., a novel actinobacterium (Dermacoccaceae) from Sarawak, Malaysia.</title>
        <authorList>
            <person name="Juboi H."/>
            <person name="Basik A."/>
            <person name="Shamsul S.S."/>
            <person name="Arnold P."/>
            <person name="Schmitt E.K."/>
            <person name="Sanglier J.-J."/>
            <person name="Yeo T."/>
        </authorList>
    </citation>
    <scope>NUCLEOTIDE SEQUENCE [LARGE SCALE GENOMIC DNA]</scope>
    <source>
        <strain evidence="2 3">MN07-A0370</strain>
    </source>
</reference>
<protein>
    <recommendedName>
        <fullName evidence="1">GP-PDE domain-containing protein</fullName>
    </recommendedName>
</protein>
<evidence type="ECO:0000259" key="1">
    <source>
        <dbReference type="PROSITE" id="PS51704"/>
    </source>
</evidence>